<dbReference type="EMBL" id="NFHS01000002">
    <property type="protein sequence ID" value="OUN56388.1"/>
    <property type="molecule type" value="Genomic_DNA"/>
</dbReference>
<name>A0A1Y3VAL0_BACUN</name>
<feature type="chain" id="PRO_5013299928" description="LruC domain-containing protein" evidence="1">
    <location>
        <begin position="29"/>
        <end position="637"/>
    </location>
</feature>
<sequence length="637" mass="71882">MKGMNKIFFTKRTSILLLAISLFSSCMEKDVYQGDKNTPLNPTEIFDFSLTKEVKLNVDYGFTNDYYIIFELYNQNPMKEENNSWIKDEKLSPIYAASTDKKGQYSGKITIPSDITEIWIYSDYPGAVSPVKLAVSNEEINFDQAEYIASLQTNTRATTAGGYSYPDDWKLIPGTDWDVYGLPVNIESILSMPPAEILYSIKKTYTKVAKEGIKVMHPEWLNNNTTSEIKITKATEVSLVFISSGAGWNNTIGYFTYPTNEVPTESTVQKILAFPNASPISKSSGTGRLLCGHEMKLKYWNESTQQFEDKFPAGVTLGWCLEGMGFNNGNIKKTGHTRFSYSSMNSDNAQRVVALRDGGTNQIVAIGFEDNTDYDYCDATFYVKIAEANAIDPEGPELPPVDPPSNLEYTVYGTLTYEDQWPSEGDYDMNDVVVEYQSTIYKSALDDKIYKIMDEFTPIHNGGSYICGFGYQLSNIDPSKVRSINVTGSDSWEMETGQSHPTITLFNDIKKVLGQKITVTTEVIDISSKDNSVNPPYNPFIFVNDRNREVHLVNYPPTNKADMKLFNTQDDVSNTSAGIYYIARYKEEIQLMPFGINLPNIVDFNIPAEGVKIYNTYPDFIEWVKSDGSTHKNWYKK</sequence>
<accession>A0A1Y3VAL0</accession>
<dbReference type="Pfam" id="PF16130">
    <property type="entry name" value="DUF4842"/>
    <property type="match status" value="1"/>
</dbReference>
<evidence type="ECO:0000313" key="4">
    <source>
        <dbReference type="EMBL" id="OUN56388.1"/>
    </source>
</evidence>
<dbReference type="InterPro" id="IPR032295">
    <property type="entry name" value="DUF4842"/>
</dbReference>
<gene>
    <name evidence="4" type="ORF">B5G17_05595</name>
</gene>
<dbReference type="NCBIfam" id="TIGR04456">
    <property type="entry name" value="LruC_dom"/>
    <property type="match status" value="1"/>
</dbReference>
<keyword evidence="1" id="KW-0732">Signal</keyword>
<feature type="domain" description="DUF4114" evidence="2">
    <location>
        <begin position="311"/>
        <end position="385"/>
    </location>
</feature>
<comment type="caution">
    <text evidence="4">The sequence shown here is derived from an EMBL/GenBank/DDBJ whole genome shotgun (WGS) entry which is preliminary data.</text>
</comment>
<proteinExistence type="predicted"/>
<dbReference type="AlphaFoldDB" id="A0A1Y3VAL0"/>
<dbReference type="InterPro" id="IPR031025">
    <property type="entry name" value="LruC_dom"/>
</dbReference>
<evidence type="ECO:0000259" key="2">
    <source>
        <dbReference type="Pfam" id="PF13448"/>
    </source>
</evidence>
<evidence type="ECO:0000313" key="5">
    <source>
        <dbReference type="Proteomes" id="UP000196329"/>
    </source>
</evidence>
<organism evidence="4 5">
    <name type="scientific">Bacteroides uniformis</name>
    <dbReference type="NCBI Taxonomy" id="820"/>
    <lineage>
        <taxon>Bacteria</taxon>
        <taxon>Pseudomonadati</taxon>
        <taxon>Bacteroidota</taxon>
        <taxon>Bacteroidia</taxon>
        <taxon>Bacteroidales</taxon>
        <taxon>Bacteroidaceae</taxon>
        <taxon>Bacteroides</taxon>
    </lineage>
</organism>
<dbReference type="InterPro" id="IPR025193">
    <property type="entry name" value="DUF4114"/>
</dbReference>
<feature type="signal peptide" evidence="1">
    <location>
        <begin position="1"/>
        <end position="28"/>
    </location>
</feature>
<protein>
    <recommendedName>
        <fullName evidence="6">LruC domain-containing protein</fullName>
    </recommendedName>
</protein>
<dbReference type="PROSITE" id="PS51257">
    <property type="entry name" value="PROKAR_LIPOPROTEIN"/>
    <property type="match status" value="1"/>
</dbReference>
<evidence type="ECO:0000256" key="1">
    <source>
        <dbReference type="SAM" id="SignalP"/>
    </source>
</evidence>
<reference evidence="5" key="1">
    <citation type="submission" date="2017-04" db="EMBL/GenBank/DDBJ databases">
        <title>Function of individual gut microbiota members based on whole genome sequencing of pure cultures obtained from chicken caecum.</title>
        <authorList>
            <person name="Medvecky M."/>
            <person name="Cejkova D."/>
            <person name="Polansky O."/>
            <person name="Karasova D."/>
            <person name="Kubasova T."/>
            <person name="Cizek A."/>
            <person name="Rychlik I."/>
        </authorList>
    </citation>
    <scope>NUCLEOTIDE SEQUENCE [LARGE SCALE GENOMIC DNA]</scope>
    <source>
        <strain evidence="5">An67</strain>
    </source>
</reference>
<feature type="domain" description="DUF4842" evidence="3">
    <location>
        <begin position="448"/>
        <end position="635"/>
    </location>
</feature>
<dbReference type="Proteomes" id="UP000196329">
    <property type="component" value="Unassembled WGS sequence"/>
</dbReference>
<dbReference type="Pfam" id="PF13448">
    <property type="entry name" value="DUF4114"/>
    <property type="match status" value="1"/>
</dbReference>
<evidence type="ECO:0000259" key="3">
    <source>
        <dbReference type="Pfam" id="PF16130"/>
    </source>
</evidence>
<evidence type="ECO:0008006" key="6">
    <source>
        <dbReference type="Google" id="ProtNLM"/>
    </source>
</evidence>